<reference evidence="1 2" key="1">
    <citation type="submission" date="2023-12" db="EMBL/GenBank/DDBJ databases">
        <title>A high-quality genome assembly for Dillenia turbinata (Dilleniales).</title>
        <authorList>
            <person name="Chanderbali A."/>
        </authorList>
    </citation>
    <scope>NUCLEOTIDE SEQUENCE [LARGE SCALE GENOMIC DNA]</scope>
    <source>
        <strain evidence="1">LSX21</strain>
        <tissue evidence="1">Leaf</tissue>
    </source>
</reference>
<protein>
    <submittedName>
        <fullName evidence="1">E motif</fullName>
    </submittedName>
</protein>
<dbReference type="EMBL" id="JBAMMX010000018">
    <property type="protein sequence ID" value="KAK6923373.1"/>
    <property type="molecule type" value="Genomic_DNA"/>
</dbReference>
<keyword evidence="2" id="KW-1185">Reference proteome</keyword>
<comment type="caution">
    <text evidence="1">The sequence shown here is derived from an EMBL/GenBank/DDBJ whole genome shotgun (WGS) entry which is preliminary data.</text>
</comment>
<evidence type="ECO:0000313" key="1">
    <source>
        <dbReference type="EMBL" id="KAK6923373.1"/>
    </source>
</evidence>
<accession>A0AAN8Z7H4</accession>
<proteinExistence type="predicted"/>
<evidence type="ECO:0000313" key="2">
    <source>
        <dbReference type="Proteomes" id="UP001370490"/>
    </source>
</evidence>
<dbReference type="AlphaFoldDB" id="A0AAN8Z7H4"/>
<organism evidence="1 2">
    <name type="scientific">Dillenia turbinata</name>
    <dbReference type="NCBI Taxonomy" id="194707"/>
    <lineage>
        <taxon>Eukaryota</taxon>
        <taxon>Viridiplantae</taxon>
        <taxon>Streptophyta</taxon>
        <taxon>Embryophyta</taxon>
        <taxon>Tracheophyta</taxon>
        <taxon>Spermatophyta</taxon>
        <taxon>Magnoliopsida</taxon>
        <taxon>eudicotyledons</taxon>
        <taxon>Gunneridae</taxon>
        <taxon>Pentapetalae</taxon>
        <taxon>Dilleniales</taxon>
        <taxon>Dilleniaceae</taxon>
        <taxon>Dillenia</taxon>
    </lineage>
</organism>
<gene>
    <name evidence="1" type="ORF">RJ641_011677</name>
</gene>
<name>A0AAN8Z7H4_9MAGN</name>
<sequence>MEHEHSGRYVLLVNMHATVSSQNSVVRLRKMMIERKLVRGPGCNCIEIDGHVHRFLADTEDQATCQLQCCFSVAGTQMGYAGSVLDKQLTDPNAQ</sequence>
<dbReference type="Proteomes" id="UP001370490">
    <property type="component" value="Unassembled WGS sequence"/>
</dbReference>
<dbReference type="Pfam" id="PF20431">
    <property type="entry name" value="E_motif"/>
    <property type="match status" value="1"/>
</dbReference>
<dbReference type="InterPro" id="IPR046848">
    <property type="entry name" value="E_motif"/>
</dbReference>